<comment type="caution">
    <text evidence="3">The sequence shown here is derived from an EMBL/GenBank/DDBJ whole genome shotgun (WGS) entry which is preliminary data.</text>
</comment>
<keyword evidence="2" id="KW-0472">Membrane</keyword>
<feature type="transmembrane region" description="Helical" evidence="2">
    <location>
        <begin position="153"/>
        <end position="177"/>
    </location>
</feature>
<gene>
    <name evidence="3" type="ORF">VTJ49DRAFT_6652</name>
</gene>
<feature type="region of interest" description="Disordered" evidence="1">
    <location>
        <begin position="9"/>
        <end position="47"/>
    </location>
</feature>
<organism evidence="3 4">
    <name type="scientific">Humicola insolens</name>
    <name type="common">Soft-rot fungus</name>
    <dbReference type="NCBI Taxonomy" id="85995"/>
    <lineage>
        <taxon>Eukaryota</taxon>
        <taxon>Fungi</taxon>
        <taxon>Dikarya</taxon>
        <taxon>Ascomycota</taxon>
        <taxon>Pezizomycotina</taxon>
        <taxon>Sordariomycetes</taxon>
        <taxon>Sordariomycetidae</taxon>
        <taxon>Sordariales</taxon>
        <taxon>Chaetomiaceae</taxon>
        <taxon>Mycothermus</taxon>
    </lineage>
</organism>
<protein>
    <submittedName>
        <fullName evidence="3">Uncharacterized protein</fullName>
    </submittedName>
</protein>
<evidence type="ECO:0000313" key="4">
    <source>
        <dbReference type="Proteomes" id="UP001583172"/>
    </source>
</evidence>
<accession>A0ABR3VJ61</accession>
<proteinExistence type="predicted"/>
<feature type="transmembrane region" description="Helical" evidence="2">
    <location>
        <begin position="521"/>
        <end position="545"/>
    </location>
</feature>
<dbReference type="Proteomes" id="UP001583172">
    <property type="component" value="Unassembled WGS sequence"/>
</dbReference>
<feature type="transmembrane region" description="Helical" evidence="2">
    <location>
        <begin position="212"/>
        <end position="233"/>
    </location>
</feature>
<dbReference type="EMBL" id="JAZGSY010000065">
    <property type="protein sequence ID" value="KAL1841738.1"/>
    <property type="molecule type" value="Genomic_DNA"/>
</dbReference>
<name>A0ABR3VJ61_HUMIN</name>
<sequence>MGWDMKFRRDTSSGDAAWSSTSGWLPSTSQQETPREVDVVQSSNESQGKTSSRARELWPLLSLWVFLAVFAVLYSVYVYKSLLSDDPVIGNWLPSASDTNLVVSILSQVFANSIDLLLLGAFDVLRWQLAARFPGVSAATFFQLSSSTGWVPMFFLTISRISGGGIGLLLPLLGLYFGSSLKFKAEFVYFFKENSLGTPVFAGSGMPMNEGLLSLLPASYVAVFYAAWIPTLLDIPKFAVPFPIPGCEENCTSSFLPGGIETARKIAPYLNMTLLEGGIFRDAETIKIHNAPGILLRFDNLGPDFDFDREKDCHTYGQHINDTLQVCIRPVNDSLAFGWKACPSSLYGNRACVNDTSWLADPLPKKVLMTRYKQFATTAFSGRDFSIRHVQPTSEPVLERVNASTYLAVLDSLYNPPDSNPGTTRAASYEHDVAMTHAVTYGTTWLIRLYDDIFPDDIHTPMSHLRNFLAIPHQFMATCQHFANYTVARVPGLEGTFSLPDDMQTVAVSGKSTTRLLGVGWVVWSYIGATAVVVVIAGGLVINMLMRQEPIPESSGFVEVDLAARFGVDSSAPTSRTVPLSSTAAVDSGDALRVIREMGRPKELRAAVSSSFRVAKELRRRKIRIVSVPNSSSSEDRLARSPRQRAFAFREGVYEGERPGGGGGGGNGLSALERADTEITSLGSPLGSPRMKW</sequence>
<keyword evidence="4" id="KW-1185">Reference proteome</keyword>
<evidence type="ECO:0000313" key="3">
    <source>
        <dbReference type="EMBL" id="KAL1841738.1"/>
    </source>
</evidence>
<feature type="compositionally biased region" description="Gly residues" evidence="1">
    <location>
        <begin position="659"/>
        <end position="668"/>
    </location>
</feature>
<feature type="compositionally biased region" description="Polar residues" evidence="1">
    <location>
        <begin position="18"/>
        <end position="32"/>
    </location>
</feature>
<evidence type="ECO:0000256" key="2">
    <source>
        <dbReference type="SAM" id="Phobius"/>
    </source>
</evidence>
<reference evidence="3 4" key="1">
    <citation type="journal article" date="2024" name="Commun. Biol.">
        <title>Comparative genomic analysis of thermophilic fungi reveals convergent evolutionary adaptations and gene losses.</title>
        <authorList>
            <person name="Steindorff A.S."/>
            <person name="Aguilar-Pontes M.V."/>
            <person name="Robinson A.J."/>
            <person name="Andreopoulos B."/>
            <person name="LaButti K."/>
            <person name="Kuo A."/>
            <person name="Mondo S."/>
            <person name="Riley R."/>
            <person name="Otillar R."/>
            <person name="Haridas S."/>
            <person name="Lipzen A."/>
            <person name="Grimwood J."/>
            <person name="Schmutz J."/>
            <person name="Clum A."/>
            <person name="Reid I.D."/>
            <person name="Moisan M.C."/>
            <person name="Butler G."/>
            <person name="Nguyen T.T.M."/>
            <person name="Dewar K."/>
            <person name="Conant G."/>
            <person name="Drula E."/>
            <person name="Henrissat B."/>
            <person name="Hansel C."/>
            <person name="Singer S."/>
            <person name="Hutchinson M.I."/>
            <person name="de Vries R.P."/>
            <person name="Natvig D.O."/>
            <person name="Powell A.J."/>
            <person name="Tsang A."/>
            <person name="Grigoriev I.V."/>
        </authorList>
    </citation>
    <scope>NUCLEOTIDE SEQUENCE [LARGE SCALE GENOMIC DNA]</scope>
    <source>
        <strain evidence="3 4">CBS 620.91</strain>
    </source>
</reference>
<keyword evidence="2" id="KW-0812">Transmembrane</keyword>
<keyword evidence="2" id="KW-1133">Transmembrane helix</keyword>
<evidence type="ECO:0000256" key="1">
    <source>
        <dbReference type="SAM" id="MobiDB-lite"/>
    </source>
</evidence>
<feature type="region of interest" description="Disordered" evidence="1">
    <location>
        <begin position="650"/>
        <end position="693"/>
    </location>
</feature>
<feature type="transmembrane region" description="Helical" evidence="2">
    <location>
        <begin position="57"/>
        <end position="79"/>
    </location>
</feature>